<dbReference type="Pfam" id="PF00149">
    <property type="entry name" value="Metallophos"/>
    <property type="match status" value="1"/>
</dbReference>
<name>A0A8G2BPD4_9PROT</name>
<feature type="domain" description="Calcineurin-like phosphoesterase" evidence="5">
    <location>
        <begin position="3"/>
        <end position="195"/>
    </location>
</feature>
<dbReference type="AlphaFoldDB" id="A0A8G2BPD4"/>
<evidence type="ECO:0000256" key="3">
    <source>
        <dbReference type="ARBA" id="ARBA00023004"/>
    </source>
</evidence>
<evidence type="ECO:0000256" key="1">
    <source>
        <dbReference type="ARBA" id="ARBA00022723"/>
    </source>
</evidence>
<dbReference type="PANTHER" id="PTHR42988">
    <property type="entry name" value="PHOSPHOHYDROLASE"/>
    <property type="match status" value="1"/>
</dbReference>
<dbReference type="Proteomes" id="UP000198615">
    <property type="component" value="Unassembled WGS sequence"/>
</dbReference>
<dbReference type="SUPFAM" id="SSF56300">
    <property type="entry name" value="Metallo-dependent phosphatases"/>
    <property type="match status" value="1"/>
</dbReference>
<reference evidence="6 7" key="1">
    <citation type="submission" date="2016-10" db="EMBL/GenBank/DDBJ databases">
        <authorList>
            <person name="Varghese N."/>
            <person name="Submissions S."/>
        </authorList>
    </citation>
    <scope>NUCLEOTIDE SEQUENCE [LARGE SCALE GENOMIC DNA]</scope>
    <source>
        <strain evidence="6 7">DSM 18839</strain>
    </source>
</reference>
<evidence type="ECO:0000313" key="6">
    <source>
        <dbReference type="EMBL" id="SDG51989.1"/>
    </source>
</evidence>
<evidence type="ECO:0000256" key="2">
    <source>
        <dbReference type="ARBA" id="ARBA00022801"/>
    </source>
</evidence>
<dbReference type="RefSeq" id="WP_093154269.1">
    <property type="nucleotide sequence ID" value="NZ_FNBW01000020.1"/>
</dbReference>
<keyword evidence="2" id="KW-0378">Hydrolase</keyword>
<dbReference type="OrthoDB" id="9794568at2"/>
<dbReference type="InterPro" id="IPR029052">
    <property type="entry name" value="Metallo-depent_PP-like"/>
</dbReference>
<evidence type="ECO:0000256" key="4">
    <source>
        <dbReference type="ARBA" id="ARBA00025742"/>
    </source>
</evidence>
<dbReference type="PANTHER" id="PTHR42988:SF2">
    <property type="entry name" value="CYCLIC NUCLEOTIDE PHOSPHODIESTERASE CBUA0032-RELATED"/>
    <property type="match status" value="1"/>
</dbReference>
<keyword evidence="7" id="KW-1185">Reference proteome</keyword>
<proteinExistence type="inferred from homology"/>
<keyword evidence="3" id="KW-0408">Iron</keyword>
<dbReference type="GO" id="GO:0046872">
    <property type="term" value="F:metal ion binding"/>
    <property type="evidence" value="ECO:0007669"/>
    <property type="project" value="UniProtKB-KW"/>
</dbReference>
<dbReference type="InterPro" id="IPR050884">
    <property type="entry name" value="CNP_phosphodiesterase-III"/>
</dbReference>
<evidence type="ECO:0000259" key="5">
    <source>
        <dbReference type="Pfam" id="PF00149"/>
    </source>
</evidence>
<dbReference type="InterPro" id="IPR004843">
    <property type="entry name" value="Calcineurin-like_PHP"/>
</dbReference>
<dbReference type="Gene3D" id="3.60.21.10">
    <property type="match status" value="1"/>
</dbReference>
<evidence type="ECO:0000313" key="7">
    <source>
        <dbReference type="Proteomes" id="UP000198615"/>
    </source>
</evidence>
<dbReference type="EMBL" id="FNBW01000020">
    <property type="protein sequence ID" value="SDG51989.1"/>
    <property type="molecule type" value="Genomic_DNA"/>
</dbReference>
<comment type="caution">
    <text evidence="6">The sequence shown here is derived from an EMBL/GenBank/DDBJ whole genome shotgun (WGS) entry which is preliminary data.</text>
</comment>
<dbReference type="GO" id="GO:0016787">
    <property type="term" value="F:hydrolase activity"/>
    <property type="evidence" value="ECO:0007669"/>
    <property type="project" value="UniProtKB-KW"/>
</dbReference>
<gene>
    <name evidence="6" type="ORF">SAMN05660686_04691</name>
</gene>
<accession>A0A8G2BPD4</accession>
<protein>
    <submittedName>
        <fullName evidence="6">3',5'-cyclic AMP phosphodiesterase CpdA</fullName>
    </submittedName>
</protein>
<keyword evidence="1" id="KW-0479">Metal-binding</keyword>
<organism evidence="6 7">
    <name type="scientific">Thalassobaculum litoreum DSM 18839</name>
    <dbReference type="NCBI Taxonomy" id="1123362"/>
    <lineage>
        <taxon>Bacteria</taxon>
        <taxon>Pseudomonadati</taxon>
        <taxon>Pseudomonadota</taxon>
        <taxon>Alphaproteobacteria</taxon>
        <taxon>Rhodospirillales</taxon>
        <taxon>Thalassobaculaceae</taxon>
        <taxon>Thalassobaculum</taxon>
    </lineage>
</organism>
<comment type="similarity">
    <text evidence="4">Belongs to the cyclic nucleotide phosphodiesterase class-III family.</text>
</comment>
<sequence length="263" mass="29965">MTRLVHLSDLHFGKTDLRLIEPLRQEIEHAKPDLVVISGDLTLRARNREFSEAAKFISDLSAPCFVVPGNHDIPYYHALLERFADPYRRWRQHIGDALEPTWVGERVAVVGINTVRRAQWRLNWADGKISRSQLARIDRRLAAVPKGRVRIVVGHHPFLAPEPRLQNRVVRRAEAALSLFRRHRVSLVLAGHLHLPFIRTLPGAAPNRPMLVVHGGTTISTRLRGEPNAFNVIDVDAQGEIGIETRIWTESGWQRDERKHQAA</sequence>